<dbReference type="Gene3D" id="1.10.10.10">
    <property type="entry name" value="Winged helix-like DNA-binding domain superfamily/Winged helix DNA-binding domain"/>
    <property type="match status" value="1"/>
</dbReference>
<dbReference type="PANTHER" id="PTHR44846:SF1">
    <property type="entry name" value="MANNOSYL-D-GLYCERATE TRANSPORT_METABOLISM SYSTEM REPRESSOR MNGR-RELATED"/>
    <property type="match status" value="1"/>
</dbReference>
<dbReference type="InterPro" id="IPR000524">
    <property type="entry name" value="Tscrpt_reg_HTH_GntR"/>
</dbReference>
<dbReference type="EMBL" id="BMVC01000009">
    <property type="protein sequence ID" value="GHD00971.1"/>
    <property type="molecule type" value="Genomic_DNA"/>
</dbReference>
<organism evidence="5 6">
    <name type="scientific">Streptomyces finlayi</name>
    <dbReference type="NCBI Taxonomy" id="67296"/>
    <lineage>
        <taxon>Bacteria</taxon>
        <taxon>Bacillati</taxon>
        <taxon>Actinomycetota</taxon>
        <taxon>Actinomycetes</taxon>
        <taxon>Kitasatosporales</taxon>
        <taxon>Streptomycetaceae</taxon>
        <taxon>Streptomyces</taxon>
    </lineage>
</organism>
<dbReference type="RefSeq" id="WP_189827469.1">
    <property type="nucleotide sequence ID" value="NZ_BMVC01000009.1"/>
</dbReference>
<dbReference type="AlphaFoldDB" id="A0A919CBX7"/>
<evidence type="ECO:0000256" key="2">
    <source>
        <dbReference type="ARBA" id="ARBA00023125"/>
    </source>
</evidence>
<dbReference type="PROSITE" id="PS50949">
    <property type="entry name" value="HTH_GNTR"/>
    <property type="match status" value="1"/>
</dbReference>
<keyword evidence="1" id="KW-0805">Transcription regulation</keyword>
<evidence type="ECO:0000259" key="4">
    <source>
        <dbReference type="PROSITE" id="PS50949"/>
    </source>
</evidence>
<sequence length="289" mass="31218">MEIHSQGGPPGAVLKREWVREHLLGMIETRSAGDPIPSERALSAELGVSRPTLRAAVDELVATGLLVREHGRGTFVAPAKITQELVLDDARSPRFHAPIATGVWTSSVLELITRQAGARIGRKLRISPAADLVYIARLQRVDGIPMAIEHLHFPAELVPNLSREELEAGELYDHLRDRHQVYVREATQSIEPTVVNEAEAAVLDVPVLSPALLIERLTTDTSGRPMEYVHSLYRGDRYRIMSRLSFGTSPGAPAVPSAPEAHLPGLPPGDFAAGGGILSSTRGDVQDGG</sequence>
<evidence type="ECO:0000256" key="3">
    <source>
        <dbReference type="ARBA" id="ARBA00023163"/>
    </source>
</evidence>
<reference evidence="5" key="2">
    <citation type="submission" date="2020-09" db="EMBL/GenBank/DDBJ databases">
        <authorList>
            <person name="Sun Q."/>
            <person name="Ohkuma M."/>
        </authorList>
    </citation>
    <scope>NUCLEOTIDE SEQUENCE</scope>
    <source>
        <strain evidence="5">JCM 4637</strain>
    </source>
</reference>
<keyword evidence="2" id="KW-0238">DNA-binding</keyword>
<feature type="domain" description="HTH gntR-type" evidence="4">
    <location>
        <begin position="9"/>
        <end position="79"/>
    </location>
</feature>
<dbReference type="Gene3D" id="3.40.1410.10">
    <property type="entry name" value="Chorismate lyase-like"/>
    <property type="match status" value="1"/>
</dbReference>
<dbReference type="CDD" id="cd07377">
    <property type="entry name" value="WHTH_GntR"/>
    <property type="match status" value="1"/>
</dbReference>
<dbReference type="InterPro" id="IPR028978">
    <property type="entry name" value="Chorismate_lyase_/UTRA_dom_sf"/>
</dbReference>
<protein>
    <submittedName>
        <fullName evidence="5">Transcriptional regulator</fullName>
    </submittedName>
</protein>
<dbReference type="GO" id="GO:0003677">
    <property type="term" value="F:DNA binding"/>
    <property type="evidence" value="ECO:0007669"/>
    <property type="project" value="UniProtKB-KW"/>
</dbReference>
<evidence type="ECO:0000256" key="1">
    <source>
        <dbReference type="ARBA" id="ARBA00023015"/>
    </source>
</evidence>
<evidence type="ECO:0000313" key="5">
    <source>
        <dbReference type="EMBL" id="GHD00971.1"/>
    </source>
</evidence>
<dbReference type="PRINTS" id="PR00035">
    <property type="entry name" value="HTHGNTR"/>
</dbReference>
<dbReference type="PANTHER" id="PTHR44846">
    <property type="entry name" value="MANNOSYL-D-GLYCERATE TRANSPORT/METABOLISM SYSTEM REPRESSOR MNGR-RELATED"/>
    <property type="match status" value="1"/>
</dbReference>
<dbReference type="InterPro" id="IPR036390">
    <property type="entry name" value="WH_DNA-bd_sf"/>
</dbReference>
<reference evidence="5" key="1">
    <citation type="journal article" date="2014" name="Int. J. Syst. Evol. Microbiol.">
        <title>Complete genome sequence of Corynebacterium casei LMG S-19264T (=DSM 44701T), isolated from a smear-ripened cheese.</title>
        <authorList>
            <consortium name="US DOE Joint Genome Institute (JGI-PGF)"/>
            <person name="Walter F."/>
            <person name="Albersmeier A."/>
            <person name="Kalinowski J."/>
            <person name="Ruckert C."/>
        </authorList>
    </citation>
    <scope>NUCLEOTIDE SEQUENCE</scope>
    <source>
        <strain evidence="5">JCM 4637</strain>
    </source>
</reference>
<evidence type="ECO:0000313" key="6">
    <source>
        <dbReference type="Proteomes" id="UP000638353"/>
    </source>
</evidence>
<dbReference type="SUPFAM" id="SSF46785">
    <property type="entry name" value="Winged helix' DNA-binding domain"/>
    <property type="match status" value="1"/>
</dbReference>
<comment type="caution">
    <text evidence="5">The sequence shown here is derived from an EMBL/GenBank/DDBJ whole genome shotgun (WGS) entry which is preliminary data.</text>
</comment>
<dbReference type="Pfam" id="PF07702">
    <property type="entry name" value="UTRA"/>
    <property type="match status" value="1"/>
</dbReference>
<dbReference type="Pfam" id="PF00392">
    <property type="entry name" value="GntR"/>
    <property type="match status" value="1"/>
</dbReference>
<dbReference type="SMART" id="SM00345">
    <property type="entry name" value="HTH_GNTR"/>
    <property type="match status" value="1"/>
</dbReference>
<name>A0A919CBX7_9ACTN</name>
<dbReference type="GO" id="GO:0045892">
    <property type="term" value="P:negative regulation of DNA-templated transcription"/>
    <property type="evidence" value="ECO:0007669"/>
    <property type="project" value="TreeGrafter"/>
</dbReference>
<dbReference type="InterPro" id="IPR050679">
    <property type="entry name" value="Bact_HTH_transcr_reg"/>
</dbReference>
<dbReference type="Proteomes" id="UP000638353">
    <property type="component" value="Unassembled WGS sequence"/>
</dbReference>
<gene>
    <name evidence="5" type="ORF">GCM10010334_46100</name>
</gene>
<accession>A0A919CBX7</accession>
<dbReference type="SMART" id="SM00866">
    <property type="entry name" value="UTRA"/>
    <property type="match status" value="1"/>
</dbReference>
<dbReference type="SUPFAM" id="SSF64288">
    <property type="entry name" value="Chorismate lyase-like"/>
    <property type="match status" value="1"/>
</dbReference>
<keyword evidence="3" id="KW-0804">Transcription</keyword>
<dbReference type="InterPro" id="IPR036388">
    <property type="entry name" value="WH-like_DNA-bd_sf"/>
</dbReference>
<dbReference type="InterPro" id="IPR011663">
    <property type="entry name" value="UTRA"/>
</dbReference>
<dbReference type="GO" id="GO:0003700">
    <property type="term" value="F:DNA-binding transcription factor activity"/>
    <property type="evidence" value="ECO:0007669"/>
    <property type="project" value="InterPro"/>
</dbReference>
<proteinExistence type="predicted"/>